<keyword evidence="5" id="KW-1185">Reference proteome</keyword>
<comment type="caution">
    <text evidence="4">The sequence shown here is derived from an EMBL/GenBank/DDBJ whole genome shotgun (WGS) entry which is preliminary data.</text>
</comment>
<dbReference type="InterPro" id="IPR016036">
    <property type="entry name" value="Malonyl_transacylase_ACP-bd"/>
</dbReference>
<dbReference type="SUPFAM" id="SSF52151">
    <property type="entry name" value="FabD/lysophospholipase-like"/>
    <property type="match status" value="1"/>
</dbReference>
<dbReference type="CDD" id="cd00833">
    <property type="entry name" value="PKS"/>
    <property type="match status" value="1"/>
</dbReference>
<dbReference type="SMART" id="SM00825">
    <property type="entry name" value="PKS_KS"/>
    <property type="match status" value="1"/>
</dbReference>
<evidence type="ECO:0000259" key="3">
    <source>
        <dbReference type="PROSITE" id="PS52019"/>
    </source>
</evidence>
<protein>
    <submittedName>
        <fullName evidence="4">Uncharacterized protein</fullName>
    </submittedName>
</protein>
<name>A0ABQ8S2I1_PERAM</name>
<dbReference type="Pfam" id="PF02801">
    <property type="entry name" value="Ketoacyl-synt_C"/>
    <property type="match status" value="1"/>
</dbReference>
<reference evidence="4 5" key="1">
    <citation type="journal article" date="2022" name="Allergy">
        <title>Genome assembly and annotation of Periplaneta americana reveal a comprehensive cockroach allergen profile.</title>
        <authorList>
            <person name="Wang L."/>
            <person name="Xiong Q."/>
            <person name="Saelim N."/>
            <person name="Wang L."/>
            <person name="Nong W."/>
            <person name="Wan A.T."/>
            <person name="Shi M."/>
            <person name="Liu X."/>
            <person name="Cao Q."/>
            <person name="Hui J.H.L."/>
            <person name="Sookrung N."/>
            <person name="Leung T.F."/>
            <person name="Tungtrongchitr A."/>
            <person name="Tsui S.K.W."/>
        </authorList>
    </citation>
    <scope>NUCLEOTIDE SEQUENCE [LARGE SCALE GENOMIC DNA]</scope>
    <source>
        <strain evidence="4">PWHHKU_190912</strain>
    </source>
</reference>
<dbReference type="EMBL" id="JAJSOF020000037">
    <property type="protein sequence ID" value="KAJ4428213.1"/>
    <property type="molecule type" value="Genomic_DNA"/>
</dbReference>
<dbReference type="InterPro" id="IPR049552">
    <property type="entry name" value="PKS_DH_N"/>
</dbReference>
<evidence type="ECO:0000313" key="4">
    <source>
        <dbReference type="EMBL" id="KAJ4428213.1"/>
    </source>
</evidence>
<dbReference type="PROSITE" id="PS52019">
    <property type="entry name" value="PKS_MFAS_DH"/>
    <property type="match status" value="1"/>
</dbReference>
<feature type="region of interest" description="C-terminal hotdog fold" evidence="1">
    <location>
        <begin position="990"/>
        <end position="1133"/>
    </location>
</feature>
<dbReference type="Gene3D" id="3.40.47.10">
    <property type="match status" value="1"/>
</dbReference>
<dbReference type="Gene3D" id="3.10.129.110">
    <property type="entry name" value="Polyketide synthase dehydratase"/>
    <property type="match status" value="1"/>
</dbReference>
<comment type="caution">
    <text evidence="1">Lacks conserved residue(s) required for the propagation of feature annotation.</text>
</comment>
<dbReference type="InterPro" id="IPR014030">
    <property type="entry name" value="Ketoacyl_synth_N"/>
</dbReference>
<evidence type="ECO:0000256" key="1">
    <source>
        <dbReference type="PROSITE-ProRule" id="PRU01363"/>
    </source>
</evidence>
<dbReference type="Proteomes" id="UP001148838">
    <property type="component" value="Unassembled WGS sequence"/>
</dbReference>
<evidence type="ECO:0000259" key="2">
    <source>
        <dbReference type="PROSITE" id="PS52004"/>
    </source>
</evidence>
<dbReference type="InterPro" id="IPR001227">
    <property type="entry name" value="Ac_transferase_dom_sf"/>
</dbReference>
<dbReference type="PANTHER" id="PTHR43775:SF23">
    <property type="entry name" value="FATTY ACID SYNTHASE 3"/>
    <property type="match status" value="1"/>
</dbReference>
<dbReference type="InterPro" id="IPR049900">
    <property type="entry name" value="PKS_mFAS_DH"/>
</dbReference>
<dbReference type="CDD" id="cd05195">
    <property type="entry name" value="enoyl_red"/>
    <property type="match status" value="1"/>
</dbReference>
<accession>A0ABQ8S2I1</accession>
<dbReference type="InterPro" id="IPR016039">
    <property type="entry name" value="Thiolase-like"/>
</dbReference>
<gene>
    <name evidence="4" type="ORF">ANN_24228</name>
</gene>
<dbReference type="SUPFAM" id="SSF51735">
    <property type="entry name" value="NAD(P)-binding Rossmann-fold domains"/>
    <property type="match status" value="1"/>
</dbReference>
<dbReference type="InterPro" id="IPR020843">
    <property type="entry name" value="ER"/>
</dbReference>
<dbReference type="SUPFAM" id="SSF55048">
    <property type="entry name" value="Probable ACP-binding domain of malonyl-CoA ACP transacylase"/>
    <property type="match status" value="1"/>
</dbReference>
<dbReference type="InterPro" id="IPR036291">
    <property type="entry name" value="NAD(P)-bd_dom_sf"/>
</dbReference>
<feature type="domain" description="Ketosynthase family 3 (KS3)" evidence="2">
    <location>
        <begin position="14"/>
        <end position="418"/>
    </location>
</feature>
<dbReference type="InterPro" id="IPR050091">
    <property type="entry name" value="PKS_NRPS_Biosynth_Enz"/>
</dbReference>
<dbReference type="Gene3D" id="3.90.180.10">
    <property type="entry name" value="Medium-chain alcohol dehydrogenases, catalytic domain"/>
    <property type="match status" value="1"/>
</dbReference>
<dbReference type="InterPro" id="IPR014043">
    <property type="entry name" value="Acyl_transferase_dom"/>
</dbReference>
<dbReference type="InterPro" id="IPR016035">
    <property type="entry name" value="Acyl_Trfase/lysoPLipase"/>
</dbReference>
<dbReference type="Gene3D" id="3.30.70.3290">
    <property type="match status" value="1"/>
</dbReference>
<dbReference type="SMART" id="SM00829">
    <property type="entry name" value="PKS_ER"/>
    <property type="match status" value="1"/>
</dbReference>
<dbReference type="Pfam" id="PF21149">
    <property type="entry name" value="FAS_pseudo-KR"/>
    <property type="match status" value="1"/>
</dbReference>
<proteinExistence type="predicted"/>
<dbReference type="SUPFAM" id="SSF53901">
    <property type="entry name" value="Thiolase-like"/>
    <property type="match status" value="1"/>
</dbReference>
<sequence>MVTIGMKMKEDIADDDVVISGFSGKFPDSDNIDEFSENLFNMADLVRPNEDPLWKNSKLRVPIQVGLMRDKSKFDAGFFGIHSKHASTMDVTTRLVMERAYEAIVDAGINPNELRQTHTAVISSTGVCESENTWLYSNVQSGLEFLGHSRSMLANRLSYWLDLHATSYTIVSMETCGLESLTIAYHAIKSGRVDAAIISSISLVLLPEVSYHYQQLGLLSEDGKTRSFDAAANGYGRSDGVAVMLLQKAKCAKRIYACVVHSAAEICGNRMTPLITPMREPLINLMERFYQTCGVDPTTIQFLEADGSATKGSDVEELSAVEAVLLQKRKTPLLIGSVKSNMGHCYAASSFASICKVLIAMQTGKIPPNINYEKPCDVPALRDNRLKVVTESTPWEGGLVAVNSIGLTGVYAHALLKSFKRSTPKQTHDDGLPRLVVASARTQKGLEDLCSKLESRPMDVEFIRLVQDVYSMPINNHLYRGYTILPAGETVHHNVQHIDNLKRPIWFIFSGMGSQWPGMGRELMKLPVCAATIDKCHNILKTKGLDLKHIITTEDPSVFDTILHSFVGIAAIQLALVDALTLLGIVPDGMVGHSVGELGCSYADGCLTLEQMLLAAYYRGMASIESKLITGYMAAIGLGRNQVKNIVPPEVDVACHNSETSCTISGPVEPVKKFVAELQRRGIFARVVNVANIAYHSRYIQPAAPALLNYLTELIPEPKPRSPRWICSSVPEESWDSPLARYCSADYHTNNLLSPVLFEEASKHVPKDAIAIEVAPHGLLQAILRRSLGPNCTNIALTQRAHPQGLHFLLSAIGKIYMVGGMPQVSKLYPPVQFPVSNNTPSLTPLVSWDHSTDWHVMNEVTQFDAITGEADITVSLSHTDDQMYAGHVVQERMLYPTFGYLKIVWEAIATLRSSKCADLPVVFEDIRILQPLEIPERGAVQLFVMVQRGSGDFEICKEHVMVAKGKVTVPENVQKEFVSTLPPLDMDDGIALERDEVYEELEQRGYQYRGVFKGILNATLGRQGCTARVQWTDNLVAFGESLLQMAMLHSMEYSQSLQLPVALQKVIVNPSELQSPVQGVDAVYNHVAGVLHCSGLELHKVRLANPEQLPSCQSNFTLKTVKFICHMNPKLQSVQQFLQMCMQLVIENSVGKNSISIVKLSDGLDSALEALLPHYPQVSLKTTHNLSEGHASLVVVTDKAALQEGCTLVHQGFLLLSMGDGEVWPLSTDLVTVAEQKFGNRKLALLRKAYQLSEQRVCVLTLGEEASSWLAQVQAAAPCERLYAVVLQSSAHTSNSLCTFLKQLAEHPQLAHVRCVFVEDGSAPAFSLHNSPYLKRLCLDLVTNIFKNGVWGSYHNIPITTEDEHTTDPEILPFDSIDGVEVQYLGLNLKHADTEGEGSVEIVEFAGRTSEGQQIMGIARDATKEQYLVWHVPPGWSLEAAATVPLAYATAYYVLQLTARLRREECVLIHKGWTNIGQAAISVALDHACTVFTTVATPEHRLFLKKRFPQLLDSHILGLEQFDTHILLQTAGKGCSLILNTLSGPKMSRTVRCLATHGRLLQMAAADIVANKTLGETHESCGKAEQCVDVTEWLVQRGAQHVVLALRSKAVPSQVTHRISLLRLCHNAHVVLVSTPAPTTSSNATNVLQAAASAIGVDIGAIFILPAEPSGHDNGVTTATVSQLDIASRNLNSLEHFVCFLSEGSWNTCEARHRAGLPALAVHWPKYQNLRRSLHVLDAMLTKNVGPVVMVTQQSRNADVKTGL</sequence>
<dbReference type="InterPro" id="IPR042104">
    <property type="entry name" value="PKS_dehydratase_sf"/>
</dbReference>
<dbReference type="Pfam" id="PF00698">
    <property type="entry name" value="Acyl_transf_1"/>
    <property type="match status" value="1"/>
</dbReference>
<dbReference type="InterPro" id="IPR020807">
    <property type="entry name" value="PKS_DH"/>
</dbReference>
<dbReference type="Gene3D" id="3.40.366.10">
    <property type="entry name" value="Malonyl-Coenzyme A Acyl Carrier Protein, domain 2"/>
    <property type="match status" value="1"/>
</dbReference>
<dbReference type="PANTHER" id="PTHR43775">
    <property type="entry name" value="FATTY ACID SYNTHASE"/>
    <property type="match status" value="1"/>
</dbReference>
<dbReference type="SMART" id="SM00827">
    <property type="entry name" value="PKS_AT"/>
    <property type="match status" value="1"/>
</dbReference>
<dbReference type="Pfam" id="PF21089">
    <property type="entry name" value="PKS_DH_N"/>
    <property type="match status" value="1"/>
</dbReference>
<dbReference type="SMART" id="SM00826">
    <property type="entry name" value="PKS_DH"/>
    <property type="match status" value="1"/>
</dbReference>
<dbReference type="InterPro" id="IPR014031">
    <property type="entry name" value="Ketoacyl_synth_C"/>
</dbReference>
<organism evidence="4 5">
    <name type="scientific">Periplaneta americana</name>
    <name type="common">American cockroach</name>
    <name type="synonym">Blatta americana</name>
    <dbReference type="NCBI Taxonomy" id="6978"/>
    <lineage>
        <taxon>Eukaryota</taxon>
        <taxon>Metazoa</taxon>
        <taxon>Ecdysozoa</taxon>
        <taxon>Arthropoda</taxon>
        <taxon>Hexapoda</taxon>
        <taxon>Insecta</taxon>
        <taxon>Pterygota</taxon>
        <taxon>Neoptera</taxon>
        <taxon>Polyneoptera</taxon>
        <taxon>Dictyoptera</taxon>
        <taxon>Blattodea</taxon>
        <taxon>Blattoidea</taxon>
        <taxon>Blattidae</taxon>
        <taxon>Blattinae</taxon>
        <taxon>Periplaneta</taxon>
    </lineage>
</organism>
<dbReference type="PROSITE" id="PS52004">
    <property type="entry name" value="KS3_2"/>
    <property type="match status" value="1"/>
</dbReference>
<evidence type="ECO:0000313" key="5">
    <source>
        <dbReference type="Proteomes" id="UP001148838"/>
    </source>
</evidence>
<feature type="region of interest" description="N-terminal hotdog fold" evidence="1">
    <location>
        <begin position="851"/>
        <end position="975"/>
    </location>
</feature>
<dbReference type="InterPro" id="IPR049391">
    <property type="entry name" value="FAS_pseudo-KR"/>
</dbReference>
<dbReference type="InterPro" id="IPR020841">
    <property type="entry name" value="PKS_Beta-ketoAc_synthase_dom"/>
</dbReference>
<dbReference type="InterPro" id="IPR032821">
    <property type="entry name" value="PKS_assoc"/>
</dbReference>
<dbReference type="Pfam" id="PF00109">
    <property type="entry name" value="ketoacyl-synt"/>
    <property type="match status" value="1"/>
</dbReference>
<feature type="domain" description="PKS/mFAS DH" evidence="3">
    <location>
        <begin position="851"/>
        <end position="1133"/>
    </location>
</feature>
<dbReference type="Pfam" id="PF16197">
    <property type="entry name" value="KAsynt_C_assoc"/>
    <property type="match status" value="1"/>
</dbReference>